<proteinExistence type="predicted"/>
<gene>
    <name evidence="1" type="ORF">KEH51_28185</name>
</gene>
<protein>
    <submittedName>
        <fullName evidence="1">Uncharacterized protein</fullName>
    </submittedName>
</protein>
<accession>A0A941FLC3</accession>
<dbReference type="EMBL" id="JAGTPW010000083">
    <property type="protein sequence ID" value="MBR8646265.1"/>
    <property type="molecule type" value="Genomic_DNA"/>
</dbReference>
<comment type="caution">
    <text evidence="1">The sequence shown here is derived from an EMBL/GenBank/DDBJ whole genome shotgun (WGS) entry which is preliminary data.</text>
</comment>
<name>A0A941FLC3_9BACI</name>
<evidence type="ECO:0000313" key="2">
    <source>
        <dbReference type="Proteomes" id="UP000680045"/>
    </source>
</evidence>
<evidence type="ECO:0000313" key="1">
    <source>
        <dbReference type="EMBL" id="MBR8646265.1"/>
    </source>
</evidence>
<dbReference type="AlphaFoldDB" id="A0A941FLC3"/>
<sequence>MDKVEQLKRWANEVKENNFEHVFFLHRISSGKRRAGIRK</sequence>
<organism evidence="1 2">
    <name type="scientific">Peribacillus frigoritolerans</name>
    <dbReference type="NCBI Taxonomy" id="450367"/>
    <lineage>
        <taxon>Bacteria</taxon>
        <taxon>Bacillati</taxon>
        <taxon>Bacillota</taxon>
        <taxon>Bacilli</taxon>
        <taxon>Bacillales</taxon>
        <taxon>Bacillaceae</taxon>
        <taxon>Peribacillus</taxon>
    </lineage>
</organism>
<reference evidence="1" key="1">
    <citation type="submission" date="2021-04" db="EMBL/GenBank/DDBJ databases">
        <title>Whole genome sequencing of Enterococci isolates from hospitalized patients.</title>
        <authorList>
            <person name="Ogoti B.M."/>
            <person name="Onyambu F.G."/>
        </authorList>
    </citation>
    <scope>NUCLEOTIDE SEQUENCE</scope>
    <source>
        <strain evidence="1">242</strain>
    </source>
</reference>
<dbReference type="Proteomes" id="UP000680045">
    <property type="component" value="Unassembled WGS sequence"/>
</dbReference>